<accession>A0A923I0J3</accession>
<name>A0A923I0J3_9BURK</name>
<proteinExistence type="predicted"/>
<dbReference type="RefSeq" id="WP_186879787.1">
    <property type="nucleotide sequence ID" value="NZ_JACOGG010000002.1"/>
</dbReference>
<sequence length="196" mass="22853">MHAVLRKNQFFVQQQLGLLEMGKHFDIFDPLTQQPIIECRELEHRHFTRLLRILNWEALRPLHAELRTPEGKRVLRLQKCFSLLAVKIAIYDGNGGLVGYCQRMHQRADSFRILDPDERFIGELHSDQNNFLYRFVQNGQELACVSDHPWSLPQELRNHHHAYLLELNPGLAPESPLRLLILAALLARQMHSTNLA</sequence>
<keyword evidence="2" id="KW-1185">Reference proteome</keyword>
<organism evidence="1 2">
    <name type="scientific">Undibacterium rugosum</name>
    <dbReference type="NCBI Taxonomy" id="2762291"/>
    <lineage>
        <taxon>Bacteria</taxon>
        <taxon>Pseudomonadati</taxon>
        <taxon>Pseudomonadota</taxon>
        <taxon>Betaproteobacteria</taxon>
        <taxon>Burkholderiales</taxon>
        <taxon>Oxalobacteraceae</taxon>
        <taxon>Undibacterium</taxon>
    </lineage>
</organism>
<evidence type="ECO:0000313" key="1">
    <source>
        <dbReference type="EMBL" id="MBC3934150.1"/>
    </source>
</evidence>
<dbReference type="EMBL" id="JACOGG010000002">
    <property type="protein sequence ID" value="MBC3934150.1"/>
    <property type="molecule type" value="Genomic_DNA"/>
</dbReference>
<gene>
    <name evidence="1" type="ORF">H8K47_02135</name>
</gene>
<evidence type="ECO:0000313" key="2">
    <source>
        <dbReference type="Proteomes" id="UP000612361"/>
    </source>
</evidence>
<protein>
    <submittedName>
        <fullName evidence="1">Uncharacterized protein</fullName>
    </submittedName>
</protein>
<comment type="caution">
    <text evidence="1">The sequence shown here is derived from an EMBL/GenBank/DDBJ whole genome shotgun (WGS) entry which is preliminary data.</text>
</comment>
<reference evidence="1" key="1">
    <citation type="submission" date="2020-08" db="EMBL/GenBank/DDBJ databases">
        <title>Novel species isolated from subtropical streams in China.</title>
        <authorList>
            <person name="Lu H."/>
        </authorList>
    </citation>
    <scope>NUCLEOTIDE SEQUENCE</scope>
    <source>
        <strain evidence="1">CY7W</strain>
    </source>
</reference>
<dbReference type="AlphaFoldDB" id="A0A923I0J3"/>
<dbReference type="Proteomes" id="UP000612361">
    <property type="component" value="Unassembled WGS sequence"/>
</dbReference>